<reference evidence="1 2" key="1">
    <citation type="submission" date="2020-09" db="EMBL/GenBank/DDBJ databases">
        <title>Characterization of Paenibacillus peoriae strain ZF390 with broad-spectrum antimicrobial activity as a potential biocontrol agent.</title>
        <authorList>
            <person name="Li L."/>
            <person name="Zhao Y."/>
            <person name="Li B."/>
            <person name="Xie X."/>
        </authorList>
    </citation>
    <scope>NUCLEOTIDE SEQUENCE [LARGE SCALE GENOMIC DNA]</scope>
    <source>
        <strain evidence="1 2">ZF390</strain>
    </source>
</reference>
<accession>A0A7H0Y292</accession>
<evidence type="ECO:0000313" key="2">
    <source>
        <dbReference type="Proteomes" id="UP000516384"/>
    </source>
</evidence>
<organism evidence="1 2">
    <name type="scientific">Paenibacillus peoriae</name>
    <dbReference type="NCBI Taxonomy" id="59893"/>
    <lineage>
        <taxon>Bacteria</taxon>
        <taxon>Bacillati</taxon>
        <taxon>Bacillota</taxon>
        <taxon>Bacilli</taxon>
        <taxon>Bacillales</taxon>
        <taxon>Paenibacillaceae</taxon>
        <taxon>Paenibacillus</taxon>
    </lineage>
</organism>
<protein>
    <submittedName>
        <fullName evidence="1">Replication-relaxation family protein</fullName>
    </submittedName>
</protein>
<dbReference type="Pfam" id="PF13814">
    <property type="entry name" value="Replic_Relax"/>
    <property type="match status" value="1"/>
</dbReference>
<gene>
    <name evidence="1" type="ORF">IAQ67_14885</name>
</gene>
<sequence length="451" mass="52561">MPNVGAYYFNNTELSIITSLFIYRSGTAEQITYMIQPELAKKITNKKDEVAGYSGRTKYIARLCNNLAKRNLVTTMKTPHSMRLVYFLTQEGLNFAYTVLGIEEHSSSLASGWSGDYGYFDYHLYKPSIERFMHHNLSVNFHIQMLHHASLKQFNYEFIDNRYASREFTLVKEGRKMKRFFRPDGEFKINDINHYWIEIDMSTERGEKLADKFESYRDYLDVISEGIPFSEMNETPHTIVFHSSAIYIATRWISVLNAFLNKMNHYTGLINFRLTNNSTLEHAVVAELSREEHQNKVLKNLQFYLMKEEGFLGLPDTRSQKPNFIKLLPSDEKILGWSPNIIIVDKSDGTKQILLFERFEGMESIGLARIVDFNKKFKSLEIGKTEHIKEIIPVLYFFDVVPNAQSYTMTSAENDLRGIFNKLILHDAKNNLWLDGNDQSQIHTNPLMYRC</sequence>
<evidence type="ECO:0000313" key="1">
    <source>
        <dbReference type="EMBL" id="QNR65200.1"/>
    </source>
</evidence>
<name>A0A7H0Y292_9BACL</name>
<proteinExistence type="predicted"/>
<dbReference type="EMBL" id="CP061172">
    <property type="protein sequence ID" value="QNR65200.1"/>
    <property type="molecule type" value="Genomic_DNA"/>
</dbReference>
<dbReference type="AlphaFoldDB" id="A0A7H0Y292"/>
<dbReference type="Proteomes" id="UP000516384">
    <property type="component" value="Chromosome"/>
</dbReference>
<dbReference type="InterPro" id="IPR025855">
    <property type="entry name" value="Replic_Relax"/>
</dbReference>
<dbReference type="RefSeq" id="WP_190297108.1">
    <property type="nucleotide sequence ID" value="NZ_CP061172.1"/>
</dbReference>